<dbReference type="EMBL" id="CP014579">
    <property type="protein sequence ID" value="ANB77246.1"/>
    <property type="molecule type" value="Genomic_DNA"/>
</dbReference>
<dbReference type="OrthoDB" id="9806096at2"/>
<reference evidence="3 4" key="1">
    <citation type="journal article" date="2016" name="Gene">
        <title>PacBio SMRT assembly of a complex multi-replicon genome reveals chlorocatechol degradative operon in a region of genome plasticity.</title>
        <authorList>
            <person name="Ricker N."/>
            <person name="Shen S.Y."/>
            <person name="Goordial J."/>
            <person name="Jin S."/>
            <person name="Fulthorpe R.R."/>
        </authorList>
    </citation>
    <scope>NUCLEOTIDE SEQUENCE [LARGE SCALE GENOMIC DNA]</scope>
    <source>
        <strain evidence="3 4">OLGA172</strain>
    </source>
</reference>
<keyword evidence="2" id="KW-0472">Membrane</keyword>
<name>A0A160FW12_9BURK</name>
<dbReference type="AlphaFoldDB" id="A0A160FW12"/>
<evidence type="ECO:0008006" key="5">
    <source>
        <dbReference type="Google" id="ProtNLM"/>
    </source>
</evidence>
<keyword evidence="4" id="KW-1185">Reference proteome</keyword>
<dbReference type="KEGG" id="buz:AYM40_34710"/>
<proteinExistence type="predicted"/>
<dbReference type="InterPro" id="IPR025570">
    <property type="entry name" value="DUF4337"/>
</dbReference>
<dbReference type="Proteomes" id="UP000076852">
    <property type="component" value="Chromosome 2"/>
</dbReference>
<keyword evidence="2" id="KW-0812">Transmembrane</keyword>
<dbReference type="RefSeq" id="WP_063500444.1">
    <property type="nucleotide sequence ID" value="NZ_CP014579.1"/>
</dbReference>
<dbReference type="Pfam" id="PF14235">
    <property type="entry name" value="DUF4337"/>
    <property type="match status" value="1"/>
</dbReference>
<evidence type="ECO:0000313" key="3">
    <source>
        <dbReference type="EMBL" id="ANB77246.1"/>
    </source>
</evidence>
<feature type="region of interest" description="Disordered" evidence="1">
    <location>
        <begin position="1"/>
        <end position="21"/>
    </location>
</feature>
<organism evidence="3 4">
    <name type="scientific">Paraburkholderia phytofirmans OLGA172</name>
    <dbReference type="NCBI Taxonomy" id="1417228"/>
    <lineage>
        <taxon>Bacteria</taxon>
        <taxon>Pseudomonadati</taxon>
        <taxon>Pseudomonadota</taxon>
        <taxon>Betaproteobacteria</taxon>
        <taxon>Burkholderiales</taxon>
        <taxon>Burkholderiaceae</taxon>
        <taxon>Paraburkholderia</taxon>
    </lineage>
</organism>
<evidence type="ECO:0000256" key="2">
    <source>
        <dbReference type="SAM" id="Phobius"/>
    </source>
</evidence>
<sequence>MSEEYEVHGPHDHAVEHAGHHDEDPFASRMAVMTAILATIGALCAYQSGNSENLALYYKNEAAIKKTEASNQWNYYQAKGEKENLAELGAALSLGNADAHAKFVADVDKYKQQKEPIRAKAEAIEKEVVDNDAKSEALLHGHHRWAQATTLIQVAIALCAITLLTRKNWLRNLSFGIAAAGVITAVVAFFSA</sequence>
<feature type="transmembrane region" description="Helical" evidence="2">
    <location>
        <begin position="145"/>
        <end position="165"/>
    </location>
</feature>
<feature type="transmembrane region" description="Helical" evidence="2">
    <location>
        <begin position="172"/>
        <end position="191"/>
    </location>
</feature>
<dbReference type="STRING" id="1804984.AYM40_34710"/>
<accession>A0A160FW12</accession>
<protein>
    <recommendedName>
        <fullName evidence="5">Tranmembrane protein</fullName>
    </recommendedName>
</protein>
<keyword evidence="2" id="KW-1133">Transmembrane helix</keyword>
<gene>
    <name evidence="3" type="ORF">AYM40_34710</name>
</gene>
<evidence type="ECO:0000256" key="1">
    <source>
        <dbReference type="SAM" id="MobiDB-lite"/>
    </source>
</evidence>
<evidence type="ECO:0000313" key="4">
    <source>
        <dbReference type="Proteomes" id="UP000076852"/>
    </source>
</evidence>